<keyword evidence="4" id="KW-1185">Reference proteome</keyword>
<accession>A0A846YPY7</accession>
<organism evidence="3 4">
    <name type="scientific">Nocardia flavorosea</name>
    <dbReference type="NCBI Taxonomy" id="53429"/>
    <lineage>
        <taxon>Bacteria</taxon>
        <taxon>Bacillati</taxon>
        <taxon>Actinomycetota</taxon>
        <taxon>Actinomycetes</taxon>
        <taxon>Mycobacteriales</taxon>
        <taxon>Nocardiaceae</taxon>
        <taxon>Nocardia</taxon>
    </lineage>
</organism>
<comment type="caution">
    <text evidence="3">The sequence shown here is derived from an EMBL/GenBank/DDBJ whole genome shotgun (WGS) entry which is preliminary data.</text>
</comment>
<dbReference type="SUPFAM" id="SSF54001">
    <property type="entry name" value="Cysteine proteinases"/>
    <property type="match status" value="1"/>
</dbReference>
<dbReference type="GO" id="GO:0006508">
    <property type="term" value="P:proteolysis"/>
    <property type="evidence" value="ECO:0007669"/>
    <property type="project" value="InterPro"/>
</dbReference>
<evidence type="ECO:0000313" key="4">
    <source>
        <dbReference type="Proteomes" id="UP000570678"/>
    </source>
</evidence>
<proteinExistence type="predicted"/>
<protein>
    <recommendedName>
        <fullName evidence="2">Peptidase C1A papain C-terminal domain-containing protein</fullName>
    </recommendedName>
</protein>
<evidence type="ECO:0000313" key="3">
    <source>
        <dbReference type="EMBL" id="NKY59398.1"/>
    </source>
</evidence>
<evidence type="ECO:0000256" key="1">
    <source>
        <dbReference type="SAM" id="MobiDB-lite"/>
    </source>
</evidence>
<feature type="domain" description="Peptidase C1A papain C-terminal" evidence="2">
    <location>
        <begin position="23"/>
        <end position="127"/>
    </location>
</feature>
<gene>
    <name evidence="3" type="ORF">HGA15_25230</name>
</gene>
<dbReference type="Pfam" id="PF00112">
    <property type="entry name" value="Peptidase_C1"/>
    <property type="match status" value="1"/>
</dbReference>
<dbReference type="Gene3D" id="3.90.70.10">
    <property type="entry name" value="Cysteine proteinases"/>
    <property type="match status" value="1"/>
</dbReference>
<dbReference type="InterPro" id="IPR038765">
    <property type="entry name" value="Papain-like_cys_pep_sf"/>
</dbReference>
<name>A0A846YPY7_9NOCA</name>
<dbReference type="InterPro" id="IPR000668">
    <property type="entry name" value="Peptidase_C1A_C"/>
</dbReference>
<feature type="region of interest" description="Disordered" evidence="1">
    <location>
        <begin position="1"/>
        <end position="25"/>
    </location>
</feature>
<dbReference type="AlphaFoldDB" id="A0A846YPY7"/>
<dbReference type="GO" id="GO:0008234">
    <property type="term" value="F:cysteine-type peptidase activity"/>
    <property type="evidence" value="ECO:0007669"/>
    <property type="project" value="InterPro"/>
</dbReference>
<reference evidence="3 4" key="1">
    <citation type="submission" date="2020-04" db="EMBL/GenBank/DDBJ databases">
        <title>MicrobeNet Type strains.</title>
        <authorList>
            <person name="Nicholson A.C."/>
        </authorList>
    </citation>
    <scope>NUCLEOTIDE SEQUENCE [LARGE SCALE GENOMIC DNA]</scope>
    <source>
        <strain evidence="3 4">JCM 3332</strain>
    </source>
</reference>
<evidence type="ECO:0000259" key="2">
    <source>
        <dbReference type="Pfam" id="PF00112"/>
    </source>
</evidence>
<dbReference type="EMBL" id="JAAXOT010000015">
    <property type="protein sequence ID" value="NKY59398.1"/>
    <property type="molecule type" value="Genomic_DNA"/>
</dbReference>
<sequence>MRNDTTAYDPPGGVTGPFHTAGTRQVPHTPRRLADQLESGLLPVAAIRVTTQFRNPSGGVVDGSEPGQDGHAVTVVGIARLDDAVGSLPAGHHLVCVRNSWGRAWGSDGHALITERAWNACAIWAVVIEPTNNASATETNSAQSHLAEALPILPP</sequence>
<dbReference type="Proteomes" id="UP000570678">
    <property type="component" value="Unassembled WGS sequence"/>
</dbReference>
<dbReference type="RefSeq" id="WP_062978876.1">
    <property type="nucleotide sequence ID" value="NZ_JAAXOT010000015.1"/>
</dbReference>